<dbReference type="Proteomes" id="UP001165960">
    <property type="component" value="Unassembled WGS sequence"/>
</dbReference>
<reference evidence="1" key="1">
    <citation type="submission" date="2022-04" db="EMBL/GenBank/DDBJ databases">
        <title>Genome of the entomopathogenic fungus Entomophthora muscae.</title>
        <authorList>
            <person name="Elya C."/>
            <person name="Lovett B.R."/>
            <person name="Lee E."/>
            <person name="Macias A.M."/>
            <person name="Hajek A.E."/>
            <person name="De Bivort B.L."/>
            <person name="Kasson M.T."/>
            <person name="De Fine Licht H.H."/>
            <person name="Stajich J.E."/>
        </authorList>
    </citation>
    <scope>NUCLEOTIDE SEQUENCE</scope>
    <source>
        <strain evidence="1">Berkeley</strain>
    </source>
</reference>
<keyword evidence="2" id="KW-1185">Reference proteome</keyword>
<protein>
    <submittedName>
        <fullName evidence="1">Uncharacterized protein</fullName>
    </submittedName>
</protein>
<accession>A0ACC2RZT4</accession>
<dbReference type="EMBL" id="QTSX02006397">
    <property type="protein sequence ID" value="KAJ9055506.1"/>
    <property type="molecule type" value="Genomic_DNA"/>
</dbReference>
<gene>
    <name evidence="1" type="ORF">DSO57_1003207</name>
</gene>
<evidence type="ECO:0000313" key="1">
    <source>
        <dbReference type="EMBL" id="KAJ9055506.1"/>
    </source>
</evidence>
<organism evidence="1 2">
    <name type="scientific">Entomophthora muscae</name>
    <dbReference type="NCBI Taxonomy" id="34485"/>
    <lineage>
        <taxon>Eukaryota</taxon>
        <taxon>Fungi</taxon>
        <taxon>Fungi incertae sedis</taxon>
        <taxon>Zoopagomycota</taxon>
        <taxon>Entomophthoromycotina</taxon>
        <taxon>Entomophthoromycetes</taxon>
        <taxon>Entomophthorales</taxon>
        <taxon>Entomophthoraceae</taxon>
        <taxon>Entomophthora</taxon>
    </lineage>
</organism>
<comment type="caution">
    <text evidence="1">The sequence shown here is derived from an EMBL/GenBank/DDBJ whole genome shotgun (WGS) entry which is preliminary data.</text>
</comment>
<sequence>MKSPLNPKPMPMSATNLLMNKTNKLFGIRQSYGGLCLPGLLPASSQILMGWLPRVGSLTTLLYSKIEPNFEEIIELICKNPQSFYLLLSIFYNLNLSGCLLGLYYYLRFA</sequence>
<name>A0ACC2RZT4_9FUNG</name>
<evidence type="ECO:0000313" key="2">
    <source>
        <dbReference type="Proteomes" id="UP001165960"/>
    </source>
</evidence>
<proteinExistence type="predicted"/>